<protein>
    <recommendedName>
        <fullName evidence="1">SnoaL-like domain-containing protein</fullName>
    </recommendedName>
</protein>
<dbReference type="SUPFAM" id="SSF54427">
    <property type="entry name" value="NTF2-like"/>
    <property type="match status" value="1"/>
</dbReference>
<dbReference type="EMBL" id="BOMY01000047">
    <property type="protein sequence ID" value="GIF24744.1"/>
    <property type="molecule type" value="Genomic_DNA"/>
</dbReference>
<dbReference type="Gene3D" id="3.10.450.50">
    <property type="match status" value="1"/>
</dbReference>
<dbReference type="Proteomes" id="UP000623608">
    <property type="component" value="Unassembled WGS sequence"/>
</dbReference>
<feature type="domain" description="SnoaL-like" evidence="1">
    <location>
        <begin position="11"/>
        <end position="89"/>
    </location>
</feature>
<evidence type="ECO:0000259" key="1">
    <source>
        <dbReference type="Pfam" id="PF12680"/>
    </source>
</evidence>
<organism evidence="2 3">
    <name type="scientific">Paractinoplanes tereljensis</name>
    <dbReference type="NCBI Taxonomy" id="571912"/>
    <lineage>
        <taxon>Bacteria</taxon>
        <taxon>Bacillati</taxon>
        <taxon>Actinomycetota</taxon>
        <taxon>Actinomycetes</taxon>
        <taxon>Micromonosporales</taxon>
        <taxon>Micromonosporaceae</taxon>
        <taxon>Paractinoplanes</taxon>
    </lineage>
</organism>
<dbReference type="InterPro" id="IPR032710">
    <property type="entry name" value="NTF2-like_dom_sf"/>
</dbReference>
<gene>
    <name evidence="2" type="ORF">Ate02nite_74740</name>
</gene>
<reference evidence="2" key="1">
    <citation type="submission" date="2021-01" db="EMBL/GenBank/DDBJ databases">
        <title>Whole genome shotgun sequence of Actinoplanes tereljensis NBRC 105297.</title>
        <authorList>
            <person name="Komaki H."/>
            <person name="Tamura T."/>
        </authorList>
    </citation>
    <scope>NUCLEOTIDE SEQUENCE</scope>
    <source>
        <strain evidence="2">NBRC 105297</strain>
    </source>
</reference>
<comment type="caution">
    <text evidence="2">The sequence shown here is derived from an EMBL/GenBank/DDBJ whole genome shotgun (WGS) entry which is preliminary data.</text>
</comment>
<dbReference type="AlphaFoldDB" id="A0A919NT79"/>
<accession>A0A919NT79</accession>
<dbReference type="InterPro" id="IPR037401">
    <property type="entry name" value="SnoaL-like"/>
</dbReference>
<dbReference type="RefSeq" id="WP_203812594.1">
    <property type="nucleotide sequence ID" value="NZ_BOMY01000047.1"/>
</dbReference>
<sequence>MSSLDAVTAWVTNYRKAWESNDPRDIADLFAENAAYFTEPFAKPWLGRDKIVEKWLKRQDKPGSTTFEWHPLLVTDDLAMIEATTTYPRKTFSNLWVLRLDNLGQARQFTEWWMRHPDPKK</sequence>
<proteinExistence type="predicted"/>
<dbReference type="Pfam" id="PF12680">
    <property type="entry name" value="SnoaL_2"/>
    <property type="match status" value="1"/>
</dbReference>
<evidence type="ECO:0000313" key="3">
    <source>
        <dbReference type="Proteomes" id="UP000623608"/>
    </source>
</evidence>
<name>A0A919NT79_9ACTN</name>
<keyword evidence="3" id="KW-1185">Reference proteome</keyword>
<evidence type="ECO:0000313" key="2">
    <source>
        <dbReference type="EMBL" id="GIF24744.1"/>
    </source>
</evidence>